<evidence type="ECO:0000313" key="2">
    <source>
        <dbReference type="EMBL" id="GHP06073.1"/>
    </source>
</evidence>
<dbReference type="Proteomes" id="UP000660262">
    <property type="component" value="Unassembled WGS sequence"/>
</dbReference>
<evidence type="ECO:0000313" key="3">
    <source>
        <dbReference type="Proteomes" id="UP000660262"/>
    </source>
</evidence>
<feature type="compositionally biased region" description="Polar residues" evidence="1">
    <location>
        <begin position="318"/>
        <end position="332"/>
    </location>
</feature>
<accession>A0A830HHM6</accession>
<dbReference type="InterPro" id="IPR019579">
    <property type="entry name" value="FAM161A/B"/>
</dbReference>
<feature type="compositionally biased region" description="Basic and acidic residues" evidence="1">
    <location>
        <begin position="706"/>
        <end position="720"/>
    </location>
</feature>
<dbReference type="AlphaFoldDB" id="A0A830HHM6"/>
<gene>
    <name evidence="2" type="ORF">PPROV_000482000</name>
</gene>
<feature type="compositionally biased region" description="Low complexity" evidence="1">
    <location>
        <begin position="683"/>
        <end position="705"/>
    </location>
</feature>
<feature type="compositionally biased region" description="Basic and acidic residues" evidence="1">
    <location>
        <begin position="659"/>
        <end position="682"/>
    </location>
</feature>
<dbReference type="EMBL" id="BNJQ01000011">
    <property type="protein sequence ID" value="GHP06073.1"/>
    <property type="molecule type" value="Genomic_DNA"/>
</dbReference>
<reference evidence="2" key="1">
    <citation type="submission" date="2020-10" db="EMBL/GenBank/DDBJ databases">
        <title>Unveiling of a novel bifunctional photoreceptor, Dualchrome1, isolated from a cosmopolitan green alga.</title>
        <authorList>
            <person name="Suzuki S."/>
            <person name="Kawachi M."/>
        </authorList>
    </citation>
    <scope>NUCLEOTIDE SEQUENCE</scope>
    <source>
        <strain evidence="2">NIES 2893</strain>
    </source>
</reference>
<feature type="compositionally biased region" description="Basic and acidic residues" evidence="1">
    <location>
        <begin position="844"/>
        <end position="872"/>
    </location>
</feature>
<organism evidence="2 3">
    <name type="scientific">Pycnococcus provasolii</name>
    <dbReference type="NCBI Taxonomy" id="41880"/>
    <lineage>
        <taxon>Eukaryota</taxon>
        <taxon>Viridiplantae</taxon>
        <taxon>Chlorophyta</taxon>
        <taxon>Pseudoscourfieldiophyceae</taxon>
        <taxon>Pseudoscourfieldiales</taxon>
        <taxon>Pycnococcaceae</taxon>
        <taxon>Pycnococcus</taxon>
    </lineage>
</organism>
<sequence length="956" mass="105546">MEVFSNPHFPAFKSTVGVLPSPVVWARCNAPPPVHLESSSQGSFGRAPRPLHCTGWARSNPVVGVKPTPFSVSPFPPLCLCPSPHAALHTLPQRNCATNNMDSRATAPAVVSFSDQAAGEVPGSRMEQRIAARAARQKEAAAAAAVQPPPPPGVAPVRTQTFSFDDAHPARANEHYLRTSEQDEALRHAEEALANSRALRASTGTLRPASAHGARRPATATVSRRARGAGGARARPLSASYDAGRPRGGDASEYVDRLERVVNTLTSSFDGTSSNGASGQSLGARIASLEQSAAHLRSSADAGERSTGPALADHLAENSGSSAPSTSAQATEEASLADHLAASGPSAEEVAREALAQEAQDAVAHARYERERYDAYLNKLNAVYERQLEMGGPAVEDEEDYDEESRIAALQRKALAKQHAAEAEAAAAAAEERERNAGWEEQNEWMDEYRTGRRDARTHATRSSRERDATFDRIAAEAATGIEAARGLAVQARMELGDSGAIPAGYGSEGEQSSGVYYDASGNRRIRMKKPFSFVDRPKKKTISQVKMEQDLVLKRMAEEAELSKRFIANDVPYSSRDRNRYERLEYERYMRSLKNKEKAQATLLAGEKTFTFWARDMEKIEERKHISEKAADERAKRFQRSFKAKDPPSTTHGNLWDKQMRREEERQTVQQRRREAYEARRVAAAAAGDGASSGDASSTAAPGSKMEERIAARKARSDSSRPQTFVRAFKARDPPDWKRVHERMALKDLERRSRIQITQPEEFPQGGSRLFESKQSAYEAEFGKPANRPYDDPNLAELRFPYTVGARSKVLPTPPPKEDDTTKLARQQEYETNMNHAARLRVKTVERQRRAGKFDSTEEREKRAQDEEKALVRRRKKLTEKMMNELARRRGPGDDFMGDTAAGTYSAAGKGSSWEEYAPYQHMDALRNQAAKEGEALVREVLEDVGALKYVEDNK</sequence>
<dbReference type="Pfam" id="PF10595">
    <property type="entry name" value="FAM161A_B"/>
    <property type="match status" value="1"/>
</dbReference>
<feature type="compositionally biased region" description="Basic and acidic residues" evidence="1">
    <location>
        <begin position="817"/>
        <end position="830"/>
    </location>
</feature>
<proteinExistence type="predicted"/>
<dbReference type="OrthoDB" id="550565at2759"/>
<feature type="compositionally biased region" description="Basic and acidic residues" evidence="1">
    <location>
        <begin position="244"/>
        <end position="254"/>
    </location>
</feature>
<feature type="region of interest" description="Disordered" evidence="1">
    <location>
        <begin position="205"/>
        <end position="254"/>
    </location>
</feature>
<feature type="compositionally biased region" description="Basic and acidic residues" evidence="1">
    <location>
        <begin position="626"/>
        <end position="637"/>
    </location>
</feature>
<name>A0A830HHM6_9CHLO</name>
<feature type="region of interest" description="Disordered" evidence="1">
    <location>
        <begin position="626"/>
        <end position="731"/>
    </location>
</feature>
<comment type="caution">
    <text evidence="2">The sequence shown here is derived from an EMBL/GenBank/DDBJ whole genome shotgun (WGS) entry which is preliminary data.</text>
</comment>
<feature type="region of interest" description="Disordered" evidence="1">
    <location>
        <begin position="295"/>
        <end position="354"/>
    </location>
</feature>
<protein>
    <submittedName>
        <fullName evidence="2">Uncharacterized protein</fullName>
    </submittedName>
</protein>
<keyword evidence="3" id="KW-1185">Reference proteome</keyword>
<feature type="region of interest" description="Disordered" evidence="1">
    <location>
        <begin position="807"/>
        <end position="872"/>
    </location>
</feature>
<evidence type="ECO:0000256" key="1">
    <source>
        <dbReference type="SAM" id="MobiDB-lite"/>
    </source>
</evidence>